<feature type="region of interest" description="Disordered" evidence="1">
    <location>
        <begin position="40"/>
        <end position="103"/>
    </location>
</feature>
<feature type="region of interest" description="Disordered" evidence="1">
    <location>
        <begin position="162"/>
        <end position="181"/>
    </location>
</feature>
<organism evidence="2 3">
    <name type="scientific">Sordaria macrospora</name>
    <dbReference type="NCBI Taxonomy" id="5147"/>
    <lineage>
        <taxon>Eukaryota</taxon>
        <taxon>Fungi</taxon>
        <taxon>Dikarya</taxon>
        <taxon>Ascomycota</taxon>
        <taxon>Pezizomycotina</taxon>
        <taxon>Sordariomycetes</taxon>
        <taxon>Sordariomycetidae</taxon>
        <taxon>Sordariales</taxon>
        <taxon>Sordariaceae</taxon>
        <taxon>Sordaria</taxon>
    </lineage>
</organism>
<accession>A0A8S8ZX79</accession>
<protein>
    <submittedName>
        <fullName evidence="2">Uncharacterized protein</fullName>
    </submittedName>
</protein>
<comment type="caution">
    <text evidence="2">The sequence shown here is derived from an EMBL/GenBank/DDBJ whole genome shotgun (WGS) entry which is preliminary data.</text>
</comment>
<feature type="compositionally biased region" description="Polar residues" evidence="1">
    <location>
        <begin position="86"/>
        <end position="95"/>
    </location>
</feature>
<feature type="compositionally biased region" description="Basic and acidic residues" evidence="1">
    <location>
        <begin position="68"/>
        <end position="81"/>
    </location>
</feature>
<evidence type="ECO:0000313" key="3">
    <source>
        <dbReference type="Proteomes" id="UP000433876"/>
    </source>
</evidence>
<dbReference type="VEuPathDB" id="FungiDB:SMAC_06877"/>
<evidence type="ECO:0000313" key="2">
    <source>
        <dbReference type="EMBL" id="KAA8633656.1"/>
    </source>
</evidence>
<dbReference type="AlphaFoldDB" id="A0A8S8ZX79"/>
<name>A0A8S8ZX79_SORMA</name>
<dbReference type="Proteomes" id="UP000433876">
    <property type="component" value="Unassembled WGS sequence"/>
</dbReference>
<feature type="compositionally biased region" description="Basic and acidic residues" evidence="1">
    <location>
        <begin position="171"/>
        <end position="181"/>
    </location>
</feature>
<gene>
    <name evidence="2" type="ORF">SMACR_06877</name>
</gene>
<proteinExistence type="predicted"/>
<reference evidence="2 3" key="1">
    <citation type="submission" date="2017-07" db="EMBL/GenBank/DDBJ databases">
        <title>Genome sequence of the Sordaria macrospora wild type strain R19027.</title>
        <authorList>
            <person name="Nowrousian M."/>
            <person name="Teichert I."/>
            <person name="Kueck U."/>
        </authorList>
    </citation>
    <scope>NUCLEOTIDE SEQUENCE [LARGE SCALE GENOMIC DNA]</scope>
    <source>
        <strain evidence="2 3">R19027</strain>
        <tissue evidence="2">Mycelium</tissue>
    </source>
</reference>
<evidence type="ECO:0000256" key="1">
    <source>
        <dbReference type="SAM" id="MobiDB-lite"/>
    </source>
</evidence>
<dbReference type="EMBL" id="NMPR01000034">
    <property type="protein sequence ID" value="KAA8633656.1"/>
    <property type="molecule type" value="Genomic_DNA"/>
</dbReference>
<sequence>MGLKKLVRDVPSTTAELGKALATPNHEEIAADARARRVNIQILPDLPTGPAGHDKTPQAPIPTTRQNGNEKRAGENHDEGKVTAATGAQCTSCQGPNKRAEHGDAATTISRGGFATQVETEGSLTVRISDAARTSTFNLSDCASAIVTVNIRKKAINAPAPTSHITANNKGNKEAKTEGAA</sequence>